<evidence type="ECO:0000256" key="2">
    <source>
        <dbReference type="ARBA" id="ARBA00023139"/>
    </source>
</evidence>
<keyword evidence="3" id="KW-0449">Lipoprotein</keyword>
<dbReference type="AlphaFoldDB" id="A0A835VFR5"/>
<comment type="caution">
    <text evidence="5">The sequence shown here is derived from an EMBL/GenBank/DDBJ whole genome shotgun (WGS) entry which is preliminary data.</text>
</comment>
<feature type="region of interest" description="Disordered" evidence="4">
    <location>
        <begin position="1"/>
        <end position="30"/>
    </location>
</feature>
<dbReference type="PANTHER" id="PTHR36813:SF1">
    <property type="entry name" value="TRANSMEMBRANE PROTEIN"/>
    <property type="match status" value="1"/>
</dbReference>
<dbReference type="EMBL" id="JADCNM010000002">
    <property type="protein sequence ID" value="KAG0494801.1"/>
    <property type="molecule type" value="Genomic_DNA"/>
</dbReference>
<name>A0A835VFR5_VANPL</name>
<proteinExistence type="predicted"/>
<evidence type="ECO:0000256" key="1">
    <source>
        <dbReference type="ARBA" id="ARBA00022707"/>
    </source>
</evidence>
<keyword evidence="1" id="KW-0519">Myristate</keyword>
<dbReference type="Pfam" id="PF15811">
    <property type="entry name" value="SVIP"/>
    <property type="match status" value="1"/>
</dbReference>
<feature type="region of interest" description="Disordered" evidence="4">
    <location>
        <begin position="203"/>
        <end position="249"/>
    </location>
</feature>
<organism evidence="5 6">
    <name type="scientific">Vanilla planifolia</name>
    <name type="common">Vanilla</name>
    <dbReference type="NCBI Taxonomy" id="51239"/>
    <lineage>
        <taxon>Eukaryota</taxon>
        <taxon>Viridiplantae</taxon>
        <taxon>Streptophyta</taxon>
        <taxon>Embryophyta</taxon>
        <taxon>Tracheophyta</taxon>
        <taxon>Spermatophyta</taxon>
        <taxon>Magnoliopsida</taxon>
        <taxon>Liliopsida</taxon>
        <taxon>Asparagales</taxon>
        <taxon>Orchidaceae</taxon>
        <taxon>Vanilloideae</taxon>
        <taxon>Vanilleae</taxon>
        <taxon>Vanilla</taxon>
    </lineage>
</organism>
<feature type="region of interest" description="Disordered" evidence="4">
    <location>
        <begin position="43"/>
        <end position="81"/>
    </location>
</feature>
<dbReference type="PANTHER" id="PTHR36813">
    <property type="entry name" value="TRANSMEMBRANE PROTEIN"/>
    <property type="match status" value="1"/>
</dbReference>
<protein>
    <submittedName>
        <fullName evidence="5">Uncharacterized protein</fullName>
    </submittedName>
</protein>
<sequence length="249" mass="27821">MDDASPASRPKKKQSCRSSKGKSSNPYSARGLDKFYSVVSELEAKRKGSSQGPARAAPPWFGSCTPIPGTGFRSSSDGARRRGTMLRIGQRRREKPILGRPRGVRRCQRRGRKSGPGDRLTTFRWLCLGRMKKSGKSIKVFKNCQEELNQGKRRYSNECHDRVIGRRRREARDLRSMVLCSCFGPSKAQLEADRLESQDARAKAAEAARKRQEQFDKSAVGRAARSQIASAKQSNSSSKGEPVLKWQMG</sequence>
<evidence type="ECO:0000256" key="4">
    <source>
        <dbReference type="SAM" id="MobiDB-lite"/>
    </source>
</evidence>
<keyword evidence="2" id="KW-0564">Palmitate</keyword>
<gene>
    <name evidence="5" type="ORF">HPP92_005795</name>
</gene>
<dbReference type="Proteomes" id="UP000639772">
    <property type="component" value="Unassembled WGS sequence"/>
</dbReference>
<evidence type="ECO:0000313" key="5">
    <source>
        <dbReference type="EMBL" id="KAG0494801.1"/>
    </source>
</evidence>
<feature type="compositionally biased region" description="Polar residues" evidence="4">
    <location>
        <begin position="16"/>
        <end position="27"/>
    </location>
</feature>
<dbReference type="OrthoDB" id="774067at2759"/>
<evidence type="ECO:0000256" key="3">
    <source>
        <dbReference type="ARBA" id="ARBA00023288"/>
    </source>
</evidence>
<accession>A0A835VFR5</accession>
<feature type="compositionally biased region" description="Basic and acidic residues" evidence="4">
    <location>
        <begin position="203"/>
        <end position="216"/>
    </location>
</feature>
<reference evidence="5 6" key="1">
    <citation type="journal article" date="2020" name="Nat. Food">
        <title>A phased Vanilla planifolia genome enables genetic improvement of flavour and production.</title>
        <authorList>
            <person name="Hasing T."/>
            <person name="Tang H."/>
            <person name="Brym M."/>
            <person name="Khazi F."/>
            <person name="Huang T."/>
            <person name="Chambers A.H."/>
        </authorList>
    </citation>
    <scope>NUCLEOTIDE SEQUENCE [LARGE SCALE GENOMIC DNA]</scope>
    <source>
        <tissue evidence="5">Leaf</tissue>
    </source>
</reference>
<feature type="compositionally biased region" description="Polar residues" evidence="4">
    <location>
        <begin position="227"/>
        <end position="239"/>
    </location>
</feature>
<evidence type="ECO:0000313" key="6">
    <source>
        <dbReference type="Proteomes" id="UP000639772"/>
    </source>
</evidence>
<dbReference type="InterPro" id="IPR031632">
    <property type="entry name" value="SVIP"/>
</dbReference>